<dbReference type="RefSeq" id="WP_184390415.1">
    <property type="nucleotide sequence ID" value="NZ_BAAAJD010000007.1"/>
</dbReference>
<protein>
    <submittedName>
        <fullName evidence="2">Uncharacterized protein</fullName>
    </submittedName>
</protein>
<organism evidence="2 3">
    <name type="scientific">Nocardiopsis composta</name>
    <dbReference type="NCBI Taxonomy" id="157465"/>
    <lineage>
        <taxon>Bacteria</taxon>
        <taxon>Bacillati</taxon>
        <taxon>Actinomycetota</taxon>
        <taxon>Actinomycetes</taxon>
        <taxon>Streptosporangiales</taxon>
        <taxon>Nocardiopsidaceae</taxon>
        <taxon>Nocardiopsis</taxon>
    </lineage>
</organism>
<evidence type="ECO:0000256" key="1">
    <source>
        <dbReference type="SAM" id="MobiDB-lite"/>
    </source>
</evidence>
<keyword evidence="3" id="KW-1185">Reference proteome</keyword>
<name>A0A7W8VCS3_9ACTN</name>
<evidence type="ECO:0000313" key="2">
    <source>
        <dbReference type="EMBL" id="MBB5431184.1"/>
    </source>
</evidence>
<dbReference type="EMBL" id="JACHDB010000001">
    <property type="protein sequence ID" value="MBB5431184.1"/>
    <property type="molecule type" value="Genomic_DNA"/>
</dbReference>
<evidence type="ECO:0000313" key="3">
    <source>
        <dbReference type="Proteomes" id="UP000572635"/>
    </source>
</evidence>
<gene>
    <name evidence="2" type="ORF">HDA36_001268</name>
</gene>
<reference evidence="2 3" key="1">
    <citation type="submission" date="2020-08" db="EMBL/GenBank/DDBJ databases">
        <title>Sequencing the genomes of 1000 actinobacteria strains.</title>
        <authorList>
            <person name="Klenk H.-P."/>
        </authorList>
    </citation>
    <scope>NUCLEOTIDE SEQUENCE [LARGE SCALE GENOMIC DNA]</scope>
    <source>
        <strain evidence="2 3">DSM 44551</strain>
    </source>
</reference>
<dbReference type="AlphaFoldDB" id="A0A7W8VCS3"/>
<feature type="compositionally biased region" description="Basic and acidic residues" evidence="1">
    <location>
        <begin position="141"/>
        <end position="173"/>
    </location>
</feature>
<proteinExistence type="predicted"/>
<comment type="caution">
    <text evidence="2">The sequence shown here is derived from an EMBL/GenBank/DDBJ whole genome shotgun (WGS) entry which is preliminary data.</text>
</comment>
<dbReference type="Proteomes" id="UP000572635">
    <property type="component" value="Unassembled WGS sequence"/>
</dbReference>
<feature type="compositionally biased region" description="Basic residues" evidence="1">
    <location>
        <begin position="184"/>
        <end position="197"/>
    </location>
</feature>
<accession>A0A7W8VCS3</accession>
<feature type="compositionally biased region" description="Polar residues" evidence="1">
    <location>
        <begin position="1"/>
        <end position="20"/>
    </location>
</feature>
<feature type="region of interest" description="Disordered" evidence="1">
    <location>
        <begin position="139"/>
        <end position="197"/>
    </location>
</feature>
<sequence length="197" mass="21906">MTTDPTRPTRQTHGAPTASSPVHRVEGEISAFAPKWATVHTEYRVLAVIHNVTSATRMMDVLGALESDPRIQIAVTWTRSSIFTHGVEEFLAGTGFLILTWEQALERRFDLAITTSLGGELHRIRAPLLRLPHGMGYNKFLKPETGNRKPETGNRKPETGNRKPETGNRKPETGLRALAGVAAARRRARPLRHRPLP</sequence>
<feature type="region of interest" description="Disordered" evidence="1">
    <location>
        <begin position="1"/>
        <end position="23"/>
    </location>
</feature>